<feature type="transmembrane region" description="Helical" evidence="10">
    <location>
        <begin position="107"/>
        <end position="132"/>
    </location>
</feature>
<protein>
    <recommendedName>
        <fullName evidence="10">Glycerol-3-phosphate acyltransferase</fullName>
    </recommendedName>
    <alternativeName>
        <fullName evidence="10">Acyl-PO4 G3P acyltransferase</fullName>
    </alternativeName>
    <alternativeName>
        <fullName evidence="10">Acyl-phosphate--glycerol-3-phosphate acyltransferase</fullName>
    </alternativeName>
    <alternativeName>
        <fullName evidence="10">G3P acyltransferase</fullName>
        <shortName evidence="10">GPAT</shortName>
        <ecNumber evidence="10">2.3.1.275</ecNumber>
    </alternativeName>
    <alternativeName>
        <fullName evidence="10">Lysophosphatidic acid synthase</fullName>
        <shortName evidence="10">LPA synthase</shortName>
    </alternativeName>
</protein>
<dbReference type="GO" id="GO:0008654">
    <property type="term" value="P:phospholipid biosynthetic process"/>
    <property type="evidence" value="ECO:0007669"/>
    <property type="project" value="UniProtKB-UniRule"/>
</dbReference>
<keyword evidence="7 10" id="KW-0472">Membrane</keyword>
<dbReference type="Pfam" id="PF02660">
    <property type="entry name" value="G3P_acyltransf"/>
    <property type="match status" value="1"/>
</dbReference>
<dbReference type="GO" id="GO:0043772">
    <property type="term" value="F:acyl-phosphate glycerol-3-phosphate acyltransferase activity"/>
    <property type="evidence" value="ECO:0007669"/>
    <property type="project" value="UniProtKB-UniRule"/>
</dbReference>
<comment type="subunit">
    <text evidence="10">Probably interacts with PlsX.</text>
</comment>
<comment type="subcellular location">
    <subcellularLocation>
        <location evidence="10">Cell membrane</location>
        <topology evidence="10">Multi-pass membrane protein</topology>
    </subcellularLocation>
</comment>
<dbReference type="eggNOG" id="COG0344">
    <property type="taxonomic scope" value="Bacteria"/>
</dbReference>
<dbReference type="EC" id="2.3.1.275" evidence="10"/>
<accession>A0A0R1F9E8</accession>
<keyword evidence="3 10" id="KW-0808">Transferase</keyword>
<dbReference type="UniPathway" id="UPA00085"/>
<evidence type="ECO:0000256" key="10">
    <source>
        <dbReference type="HAMAP-Rule" id="MF_01043"/>
    </source>
</evidence>
<comment type="caution">
    <text evidence="11">The sequence shown here is derived from an EMBL/GenBank/DDBJ whole genome shotgun (WGS) entry which is preliminary data.</text>
</comment>
<dbReference type="AlphaFoldDB" id="A0A0R1F9E8"/>
<keyword evidence="1 10" id="KW-1003">Cell membrane</keyword>
<evidence type="ECO:0000256" key="5">
    <source>
        <dbReference type="ARBA" id="ARBA00022989"/>
    </source>
</evidence>
<evidence type="ECO:0000256" key="9">
    <source>
        <dbReference type="ARBA" id="ARBA00023264"/>
    </source>
</evidence>
<dbReference type="SMART" id="SM01207">
    <property type="entry name" value="G3P_acyltransf"/>
    <property type="match status" value="1"/>
</dbReference>
<dbReference type="PATRIC" id="fig|913848.6.peg.698"/>
<dbReference type="GO" id="GO:0005886">
    <property type="term" value="C:plasma membrane"/>
    <property type="evidence" value="ECO:0007669"/>
    <property type="project" value="UniProtKB-SubCell"/>
</dbReference>
<keyword evidence="9 10" id="KW-1208">Phospholipid metabolism</keyword>
<dbReference type="PANTHER" id="PTHR30309:SF0">
    <property type="entry name" value="GLYCEROL-3-PHOSPHATE ACYLTRANSFERASE-RELATED"/>
    <property type="match status" value="1"/>
</dbReference>
<proteinExistence type="inferred from homology"/>
<comment type="pathway">
    <text evidence="10">Lipid metabolism; phospholipid metabolism.</text>
</comment>
<dbReference type="PANTHER" id="PTHR30309">
    <property type="entry name" value="INNER MEMBRANE PROTEIN YGIH"/>
    <property type="match status" value="1"/>
</dbReference>
<dbReference type="Proteomes" id="UP000051181">
    <property type="component" value="Unassembled WGS sequence"/>
</dbReference>
<keyword evidence="8 10" id="KW-0594">Phospholipid biosynthesis</keyword>
<feature type="transmembrane region" description="Helical" evidence="10">
    <location>
        <begin position="144"/>
        <end position="172"/>
    </location>
</feature>
<name>A0A0R1F9E8_9LACO</name>
<evidence type="ECO:0000256" key="3">
    <source>
        <dbReference type="ARBA" id="ARBA00022679"/>
    </source>
</evidence>
<evidence type="ECO:0000256" key="8">
    <source>
        <dbReference type="ARBA" id="ARBA00023209"/>
    </source>
</evidence>
<comment type="function">
    <text evidence="10">Catalyzes the transfer of an acyl group from acyl-phosphate (acyl-PO(4)) to glycerol-3-phosphate (G3P) to form lysophosphatidic acid (LPA). This enzyme utilizes acyl-phosphate as fatty acyl donor, but not acyl-CoA or acyl-ACP.</text>
</comment>
<dbReference type="InterPro" id="IPR003811">
    <property type="entry name" value="G3P_acylTferase_PlsY"/>
</dbReference>
<keyword evidence="2 10" id="KW-0444">Lipid biosynthesis</keyword>
<reference evidence="11 12" key="1">
    <citation type="journal article" date="2015" name="Genome Announc.">
        <title>Expanding the biotechnology potential of lactobacilli through comparative genomics of 213 strains and associated genera.</title>
        <authorList>
            <person name="Sun Z."/>
            <person name="Harris H.M."/>
            <person name="McCann A."/>
            <person name="Guo C."/>
            <person name="Argimon S."/>
            <person name="Zhang W."/>
            <person name="Yang X."/>
            <person name="Jeffery I.B."/>
            <person name="Cooney J.C."/>
            <person name="Kagawa T.F."/>
            <person name="Liu W."/>
            <person name="Song Y."/>
            <person name="Salvetti E."/>
            <person name="Wrobel A."/>
            <person name="Rasinkangas P."/>
            <person name="Parkhill J."/>
            <person name="Rea M.C."/>
            <person name="O'Sullivan O."/>
            <person name="Ritari J."/>
            <person name="Douillard F.P."/>
            <person name="Paul Ross R."/>
            <person name="Yang R."/>
            <person name="Briner A.E."/>
            <person name="Felis G.E."/>
            <person name="de Vos W.M."/>
            <person name="Barrangou R."/>
            <person name="Klaenhammer T.R."/>
            <person name="Caufield P.W."/>
            <person name="Cui Y."/>
            <person name="Zhang H."/>
            <person name="O'Toole P.W."/>
        </authorList>
    </citation>
    <scope>NUCLEOTIDE SEQUENCE [LARGE SCALE GENOMIC DNA]</scope>
    <source>
        <strain evidence="11 12">DSM 20001</strain>
    </source>
</reference>
<evidence type="ECO:0000313" key="12">
    <source>
        <dbReference type="Proteomes" id="UP000051181"/>
    </source>
</evidence>
<evidence type="ECO:0000256" key="1">
    <source>
        <dbReference type="ARBA" id="ARBA00022475"/>
    </source>
</evidence>
<evidence type="ECO:0000256" key="4">
    <source>
        <dbReference type="ARBA" id="ARBA00022692"/>
    </source>
</evidence>
<feature type="transmembrane region" description="Helical" evidence="10">
    <location>
        <begin position="76"/>
        <end position="95"/>
    </location>
</feature>
<comment type="catalytic activity">
    <reaction evidence="10">
        <text>an acyl phosphate + sn-glycerol 3-phosphate = a 1-acyl-sn-glycero-3-phosphate + phosphate</text>
        <dbReference type="Rhea" id="RHEA:34075"/>
        <dbReference type="ChEBI" id="CHEBI:43474"/>
        <dbReference type="ChEBI" id="CHEBI:57597"/>
        <dbReference type="ChEBI" id="CHEBI:57970"/>
        <dbReference type="ChEBI" id="CHEBI:59918"/>
        <dbReference type="EC" id="2.3.1.275"/>
    </reaction>
</comment>
<dbReference type="HAMAP" id="MF_01043">
    <property type="entry name" value="PlsY"/>
    <property type="match status" value="1"/>
</dbReference>
<sequence>MLVCAYLLGSIPSGLWLGRYVYHKDIRTLGSGNIGTTNTFRVLGKKAGLIVLFMDMFKGTLAAALPYFFGSFSHPYYSPILIGLAAVVGHGFSIFDHFHGGKAVATSAGMVLAYNPLFFLLCWLVFGSLVYFTRMVSVASTLGMVIIFGLSFFFHDPLLSSVAFILMCFIIYMHRDNFKRIRNGTENKVPFGFGYHKNSSK</sequence>
<organism evidence="11 12">
    <name type="scientific">Loigolactobacillus coryniformis subsp. coryniformis KCTC 3167 = DSM 20001</name>
    <dbReference type="NCBI Taxonomy" id="913848"/>
    <lineage>
        <taxon>Bacteria</taxon>
        <taxon>Bacillati</taxon>
        <taxon>Bacillota</taxon>
        <taxon>Bacilli</taxon>
        <taxon>Lactobacillales</taxon>
        <taxon>Lactobacillaceae</taxon>
        <taxon>Loigolactobacillus</taxon>
    </lineage>
</organism>
<evidence type="ECO:0000256" key="6">
    <source>
        <dbReference type="ARBA" id="ARBA00023098"/>
    </source>
</evidence>
<keyword evidence="5 10" id="KW-1133">Transmembrane helix</keyword>
<feature type="transmembrane region" description="Helical" evidence="10">
    <location>
        <begin position="49"/>
        <end position="70"/>
    </location>
</feature>
<dbReference type="GeneID" id="65917130"/>
<keyword evidence="6 10" id="KW-0443">Lipid metabolism</keyword>
<comment type="similarity">
    <text evidence="10">Belongs to the PlsY family.</text>
</comment>
<keyword evidence="4 10" id="KW-0812">Transmembrane</keyword>
<dbReference type="RefSeq" id="WP_035446273.1">
    <property type="nucleotide sequence ID" value="NZ_AZCN01000018.1"/>
</dbReference>
<evidence type="ECO:0000313" key="11">
    <source>
        <dbReference type="EMBL" id="KRK18336.1"/>
    </source>
</evidence>
<evidence type="ECO:0000256" key="2">
    <source>
        <dbReference type="ARBA" id="ARBA00022516"/>
    </source>
</evidence>
<dbReference type="EMBL" id="AZCN01000018">
    <property type="protein sequence ID" value="KRK18336.1"/>
    <property type="molecule type" value="Genomic_DNA"/>
</dbReference>
<dbReference type="NCBIfam" id="TIGR00023">
    <property type="entry name" value="glycerol-3-phosphate 1-O-acyltransferase PlsY"/>
    <property type="match status" value="1"/>
</dbReference>
<gene>
    <name evidence="10" type="primary">plsY</name>
    <name evidence="11" type="ORF">FD22_GL000675</name>
</gene>
<evidence type="ECO:0000256" key="7">
    <source>
        <dbReference type="ARBA" id="ARBA00023136"/>
    </source>
</evidence>